<accession>A0ABD5S6B8</accession>
<name>A0ABD5S6B8_9EURY</name>
<sequence length="145" mass="15940">MSSQDANEQIETVEPRNEHPIDTDIVCAAADDCTVDPTVLNRVLAACSRLWDPHRDKLRPVLNAFHRYDEHFVFIEATPDPDCIIVVGTSLTPSHVVQRIDLEAMLETEAVTPVGMGIAVKVAHAIQAEQLVGYAPENALVIQDC</sequence>
<evidence type="ECO:0000313" key="1">
    <source>
        <dbReference type="EMBL" id="MFC6751973.1"/>
    </source>
</evidence>
<dbReference type="RefSeq" id="WP_379778193.1">
    <property type="nucleotide sequence ID" value="NZ_JBHSWW010000002.1"/>
</dbReference>
<organism evidence="1 2">
    <name type="scientific">Halorubrum tibetense</name>
    <dbReference type="NCBI Taxonomy" id="175631"/>
    <lineage>
        <taxon>Archaea</taxon>
        <taxon>Methanobacteriati</taxon>
        <taxon>Methanobacteriota</taxon>
        <taxon>Stenosarchaea group</taxon>
        <taxon>Halobacteria</taxon>
        <taxon>Halobacteriales</taxon>
        <taxon>Haloferacaceae</taxon>
        <taxon>Halorubrum</taxon>
    </lineage>
</organism>
<dbReference type="AlphaFoldDB" id="A0ABD5S6B8"/>
<comment type="caution">
    <text evidence="1">The sequence shown here is derived from an EMBL/GenBank/DDBJ whole genome shotgun (WGS) entry which is preliminary data.</text>
</comment>
<evidence type="ECO:0008006" key="3">
    <source>
        <dbReference type="Google" id="ProtNLM"/>
    </source>
</evidence>
<keyword evidence="2" id="KW-1185">Reference proteome</keyword>
<proteinExistence type="predicted"/>
<evidence type="ECO:0000313" key="2">
    <source>
        <dbReference type="Proteomes" id="UP001596442"/>
    </source>
</evidence>
<dbReference type="Proteomes" id="UP001596442">
    <property type="component" value="Unassembled WGS sequence"/>
</dbReference>
<protein>
    <recommendedName>
        <fullName evidence="3">Histidine kinase</fullName>
    </recommendedName>
</protein>
<dbReference type="EMBL" id="JBHSWW010000002">
    <property type="protein sequence ID" value="MFC6751973.1"/>
    <property type="molecule type" value="Genomic_DNA"/>
</dbReference>
<reference evidence="1 2" key="1">
    <citation type="journal article" date="2019" name="Int. J. Syst. Evol. Microbiol.">
        <title>The Global Catalogue of Microorganisms (GCM) 10K type strain sequencing project: providing services to taxonomists for standard genome sequencing and annotation.</title>
        <authorList>
            <consortium name="The Broad Institute Genomics Platform"/>
            <consortium name="The Broad Institute Genome Sequencing Center for Infectious Disease"/>
            <person name="Wu L."/>
            <person name="Ma J."/>
        </authorList>
    </citation>
    <scope>NUCLEOTIDE SEQUENCE [LARGE SCALE GENOMIC DNA]</scope>
    <source>
        <strain evidence="1 2">CGMCC 1.3239</strain>
    </source>
</reference>
<gene>
    <name evidence="1" type="ORF">ACFQEU_00570</name>
</gene>